<gene>
    <name evidence="4" type="ORF">HED35_14890</name>
</gene>
<dbReference type="InterPro" id="IPR029261">
    <property type="entry name" value="Transposase_Znf"/>
</dbReference>
<protein>
    <submittedName>
        <fullName evidence="4">ISL3 family transposase</fullName>
    </submittedName>
</protein>
<feature type="domain" description="Transposase IS204/IS1001/IS1096/IS1165 helix-turn-helix" evidence="2">
    <location>
        <begin position="97"/>
        <end position="143"/>
    </location>
</feature>
<dbReference type="AlphaFoldDB" id="A0A7X6DBJ4"/>
<dbReference type="Pfam" id="PF14690">
    <property type="entry name" value="Zn_ribbon_ISL3"/>
    <property type="match status" value="1"/>
</dbReference>
<proteinExistence type="predicted"/>
<organism evidence="4 5">
    <name type="scientific">Vagococcus fluvialis</name>
    <dbReference type="NCBI Taxonomy" id="2738"/>
    <lineage>
        <taxon>Bacteria</taxon>
        <taxon>Bacillati</taxon>
        <taxon>Bacillota</taxon>
        <taxon>Bacilli</taxon>
        <taxon>Lactobacillales</taxon>
        <taxon>Enterococcaceae</taxon>
        <taxon>Vagococcus</taxon>
    </lineage>
</organism>
<accession>A0A7X6DBJ4</accession>
<evidence type="ECO:0000313" key="5">
    <source>
        <dbReference type="Proteomes" id="UP000521358"/>
    </source>
</evidence>
<dbReference type="InterPro" id="IPR002560">
    <property type="entry name" value="Transposase_DDE"/>
</dbReference>
<reference evidence="4 5" key="1">
    <citation type="submission" date="2020-03" db="EMBL/GenBank/DDBJ databases">
        <title>Bacterial samples isolated from urine from healthy bovine heifers (Gyr breed).</title>
        <authorList>
            <person name="Giannattasio-Ferraz S."/>
            <person name="Maskeri L."/>
            <person name="Penido A."/>
            <person name="Barbosa-Stancioli E.F."/>
            <person name="Putonti C."/>
        </authorList>
    </citation>
    <scope>NUCLEOTIDE SEQUENCE [LARGE SCALE GENOMIC DNA]</scope>
    <source>
        <strain evidence="4 5">UFMG-H7</strain>
    </source>
</reference>
<comment type="caution">
    <text evidence="4">The sequence shown here is derived from an EMBL/GenBank/DDBJ whole genome shotgun (WGS) entry which is preliminary data.</text>
</comment>
<name>A0A7X6DBJ4_9ENTE</name>
<dbReference type="PANTHER" id="PTHR33498:SF1">
    <property type="entry name" value="TRANSPOSASE FOR INSERTION SEQUENCE ELEMENT IS1557"/>
    <property type="match status" value="1"/>
</dbReference>
<dbReference type="InterPro" id="IPR032877">
    <property type="entry name" value="Transposase_HTH"/>
</dbReference>
<dbReference type="InterPro" id="IPR047951">
    <property type="entry name" value="Transpos_ISL3"/>
</dbReference>
<evidence type="ECO:0000259" key="2">
    <source>
        <dbReference type="Pfam" id="PF13542"/>
    </source>
</evidence>
<dbReference type="Pfam" id="PF01610">
    <property type="entry name" value="DDE_Tnp_ISL3"/>
    <property type="match status" value="1"/>
</dbReference>
<dbReference type="PANTHER" id="PTHR33498">
    <property type="entry name" value="TRANSPOSASE FOR INSERTION SEQUENCE ELEMENT IS1557"/>
    <property type="match status" value="1"/>
</dbReference>
<dbReference type="NCBIfam" id="NF033550">
    <property type="entry name" value="transpos_ISL3"/>
    <property type="match status" value="1"/>
</dbReference>
<feature type="domain" description="Transposase IS204/IS1001/IS1096/IS1165 zinc-finger" evidence="3">
    <location>
        <begin position="46"/>
        <end position="89"/>
    </location>
</feature>
<dbReference type="Proteomes" id="UP000521358">
    <property type="component" value="Unassembled WGS sequence"/>
</dbReference>
<evidence type="ECO:0000259" key="3">
    <source>
        <dbReference type="Pfam" id="PF14690"/>
    </source>
</evidence>
<dbReference type="EMBL" id="JAAVMB010000035">
    <property type="protein sequence ID" value="NKC69357.1"/>
    <property type="molecule type" value="Genomic_DNA"/>
</dbReference>
<evidence type="ECO:0000313" key="4">
    <source>
        <dbReference type="EMBL" id="NKC69357.1"/>
    </source>
</evidence>
<dbReference type="Pfam" id="PF13542">
    <property type="entry name" value="HTH_Tnp_ISL3"/>
    <property type="match status" value="1"/>
</dbReference>
<sequence length="425" mass="50591">MDNNTRKLLNLTDKSLIFNEDWLSREARNNRSVNMITGRLISTDKICPQCGFSTCVKNGTYQTISQLPEVERRPTYLKLKRERYICKKCSSTYSSSTSLVDDYCQISKQLKYQIALDLKENRSRKDIARFHDVSENTVKRVLVSFTNNCRPNFNFLPTALCVDEFSSTSDCHTGMSFICADPQSKRIIDILPDKRLHSLTSYFMRYTRKARLKVKFLVMDMNASYGQLLKTVFPNAEIVTDRFHIIQHINKAFNVLRVKEMNQLKRYDQTQAKKYRRLKRYWKFLLKDSFKLNYKRFYYRPLFKKNMSSTELVDELLSYSPILKRAYHYIQELKYAYRTKDYALFLKLCSNVPAELPHYFRTKFKIFLKFSLGVINAFKYNYSNGFLEGTNNKIKVIKRIAYGYRNFLIFKRRIFLIQNQVFQVK</sequence>
<evidence type="ECO:0000259" key="1">
    <source>
        <dbReference type="Pfam" id="PF01610"/>
    </source>
</evidence>
<feature type="domain" description="Transposase IS204/IS1001/IS1096/IS1165 DDE" evidence="1">
    <location>
        <begin position="160"/>
        <end position="414"/>
    </location>
</feature>
<dbReference type="RefSeq" id="WP_167808328.1">
    <property type="nucleotide sequence ID" value="NZ_JAAVMB010000035.1"/>
</dbReference>